<dbReference type="InterPro" id="IPR016169">
    <property type="entry name" value="FAD-bd_PCMH_sub2"/>
</dbReference>
<proteinExistence type="predicted"/>
<dbReference type="PANTHER" id="PTHR10801">
    <property type="entry name" value="24-DEHYDROCHOLESTEROL REDUCTASE"/>
    <property type="match status" value="1"/>
</dbReference>
<dbReference type="InterPro" id="IPR006094">
    <property type="entry name" value="Oxid_FAD_bind_N"/>
</dbReference>
<dbReference type="Gene3D" id="3.30.465.10">
    <property type="match status" value="1"/>
</dbReference>
<dbReference type="InterPro" id="IPR016166">
    <property type="entry name" value="FAD-bd_PCMH"/>
</dbReference>
<evidence type="ECO:0000313" key="12">
    <source>
        <dbReference type="Proteomes" id="UP000249915"/>
    </source>
</evidence>
<dbReference type="GO" id="GO:0016020">
    <property type="term" value="C:membrane"/>
    <property type="evidence" value="ECO:0007669"/>
    <property type="project" value="UniProtKB-SubCell"/>
</dbReference>
<dbReference type="Pfam" id="PF01565">
    <property type="entry name" value="FAD_binding_4"/>
    <property type="match status" value="1"/>
</dbReference>
<dbReference type="GO" id="GO:0050614">
    <property type="term" value="F:Delta24-sterol reductase activity"/>
    <property type="evidence" value="ECO:0007669"/>
    <property type="project" value="UniProtKB-EC"/>
</dbReference>
<evidence type="ECO:0000259" key="10">
    <source>
        <dbReference type="PROSITE" id="PS51387"/>
    </source>
</evidence>
<dbReference type="InterPro" id="IPR016164">
    <property type="entry name" value="FAD-linked_Oxase-like_C"/>
</dbReference>
<evidence type="ECO:0000256" key="3">
    <source>
        <dbReference type="ARBA" id="ARBA00022630"/>
    </source>
</evidence>
<evidence type="ECO:0000256" key="9">
    <source>
        <dbReference type="SAM" id="MobiDB-lite"/>
    </source>
</evidence>
<dbReference type="InterPro" id="IPR040165">
    <property type="entry name" value="Diminuto-like"/>
</dbReference>
<organism evidence="11 12">
    <name type="scientific">Prauserella muralis</name>
    <dbReference type="NCBI Taxonomy" id="588067"/>
    <lineage>
        <taxon>Bacteria</taxon>
        <taxon>Bacillati</taxon>
        <taxon>Actinomycetota</taxon>
        <taxon>Actinomycetes</taxon>
        <taxon>Pseudonocardiales</taxon>
        <taxon>Pseudonocardiaceae</taxon>
        <taxon>Prauserella</taxon>
    </lineage>
</organism>
<reference evidence="11 12" key="1">
    <citation type="submission" date="2016-07" db="EMBL/GenBank/DDBJ databases">
        <title>Draft genome sequence of Prauserella muralis DSM 45305, isolated from a mould-covered wall in an indoor environment.</title>
        <authorList>
            <person name="Ruckert C."/>
            <person name="Albersmeier A."/>
            <person name="Jiang C.-L."/>
            <person name="Jiang Y."/>
            <person name="Kalinowski J."/>
            <person name="Schneider O."/>
            <person name="Winkler A."/>
            <person name="Zotchev S.B."/>
        </authorList>
    </citation>
    <scope>NUCLEOTIDE SEQUENCE [LARGE SCALE GENOMIC DNA]</scope>
    <source>
        <strain evidence="11 12">DSM 45305</strain>
    </source>
</reference>
<keyword evidence="5" id="KW-0274">FAD</keyword>
<evidence type="ECO:0000256" key="5">
    <source>
        <dbReference type="ARBA" id="ARBA00022827"/>
    </source>
</evidence>
<feature type="compositionally biased region" description="Polar residues" evidence="9">
    <location>
        <begin position="12"/>
        <end position="23"/>
    </location>
</feature>
<evidence type="ECO:0000256" key="1">
    <source>
        <dbReference type="ARBA" id="ARBA00004167"/>
    </source>
</evidence>
<dbReference type="Proteomes" id="UP000249915">
    <property type="component" value="Unassembled WGS sequence"/>
</dbReference>
<comment type="caution">
    <text evidence="11">The sequence shown here is derived from an EMBL/GenBank/DDBJ whole genome shotgun (WGS) entry which is preliminary data.</text>
</comment>
<comment type="subcellular location">
    <subcellularLocation>
        <location evidence="1">Membrane</location>
        <topology evidence="1">Single-pass membrane protein</topology>
    </subcellularLocation>
</comment>
<evidence type="ECO:0000256" key="4">
    <source>
        <dbReference type="ARBA" id="ARBA00022692"/>
    </source>
</evidence>
<keyword evidence="6" id="KW-1133">Transmembrane helix</keyword>
<dbReference type="EC" id="1.3.1.72" evidence="2"/>
<dbReference type="OrthoDB" id="5482059at2"/>
<dbReference type="SUPFAM" id="SSF56176">
    <property type="entry name" value="FAD-binding/transporter-associated domain-like"/>
    <property type="match status" value="1"/>
</dbReference>
<keyword evidence="3" id="KW-0285">Flavoprotein</keyword>
<protein>
    <recommendedName>
        <fullName evidence="2">Delta(24)-sterol reductase</fullName>
        <ecNumber evidence="2">1.3.1.72</ecNumber>
    </recommendedName>
</protein>
<evidence type="ECO:0000256" key="8">
    <source>
        <dbReference type="ARBA" id="ARBA00023136"/>
    </source>
</evidence>
<evidence type="ECO:0000256" key="6">
    <source>
        <dbReference type="ARBA" id="ARBA00022989"/>
    </source>
</evidence>
<evidence type="ECO:0000313" key="11">
    <source>
        <dbReference type="EMBL" id="PXY26955.1"/>
    </source>
</evidence>
<accession>A0A2V4B1D4</accession>
<keyword evidence="7" id="KW-0560">Oxidoreductase</keyword>
<feature type="domain" description="FAD-binding PCMH-type" evidence="10">
    <location>
        <begin position="10"/>
        <end position="189"/>
    </location>
</feature>
<keyword evidence="4" id="KW-0812">Transmembrane</keyword>
<feature type="region of interest" description="Disordered" evidence="9">
    <location>
        <begin position="1"/>
        <end position="24"/>
    </location>
</feature>
<dbReference type="PROSITE" id="PS51387">
    <property type="entry name" value="FAD_PCMH"/>
    <property type="match status" value="1"/>
</dbReference>
<dbReference type="GO" id="GO:0071949">
    <property type="term" value="F:FAD binding"/>
    <property type="evidence" value="ECO:0007669"/>
    <property type="project" value="InterPro"/>
</dbReference>
<dbReference type="EMBL" id="MASW01000002">
    <property type="protein sequence ID" value="PXY26955.1"/>
    <property type="molecule type" value="Genomic_DNA"/>
</dbReference>
<dbReference type="InterPro" id="IPR036318">
    <property type="entry name" value="FAD-bd_PCMH-like_sf"/>
</dbReference>
<dbReference type="RefSeq" id="WP_112280955.1">
    <property type="nucleotide sequence ID" value="NZ_MASW01000002.1"/>
</dbReference>
<gene>
    <name evidence="11" type="ORF">BAY60_10665</name>
</gene>
<dbReference type="AlphaFoldDB" id="A0A2V4B1D4"/>
<sequence>MALTNRGGGDRQLSSAWVTTSGTREGHEARVAALRSQLAALPREAPVRLAKRTSNLFRPRSDADGGLDVSGFTHVLNVDPETRTADVEGMVTYEQLVDATLPHGLMPLIVPQLKTITLGGAVTGLGIESSSFRNGMPHESVLEADILTGDGEIVTATPGNEHRDLFFGFPNSYGTLGYALRLRIELEPVRPYVRLRHLRYSDAQEYFAALREACEQRDADFVDGTVFGRDEMYLTLGTFTDTAPETSDYTWLDIYYKSIRERTVDHLPVRDYLWRWDTDWFWCSRALGVQNRLVRLLVGPRLLRSDVYWKVVAFERRHQLLARLRRRLGLPREEAVVQDIEVPVEQAATFLDFFHAEIPISPVWVCPVRQRDPRRRWPLYELDPDTLYVNFGFWSAVPLDEGEPDGSHNRLIERTVDELGGRKSLYSESFYDEDTFWRLYNGPVYRSLKDRYDPRRRLLDLYDKCVKAK</sequence>
<evidence type="ECO:0000256" key="2">
    <source>
        <dbReference type="ARBA" id="ARBA00012405"/>
    </source>
</evidence>
<dbReference type="SUPFAM" id="SSF55103">
    <property type="entry name" value="FAD-linked oxidases, C-terminal domain"/>
    <property type="match status" value="1"/>
</dbReference>
<keyword evidence="12" id="KW-1185">Reference proteome</keyword>
<evidence type="ECO:0000256" key="7">
    <source>
        <dbReference type="ARBA" id="ARBA00023002"/>
    </source>
</evidence>
<dbReference type="PANTHER" id="PTHR10801:SF0">
    <property type="entry name" value="DELTA(24)-STEROL REDUCTASE"/>
    <property type="match status" value="1"/>
</dbReference>
<name>A0A2V4B1D4_9PSEU</name>
<keyword evidence="8" id="KW-0472">Membrane</keyword>